<name>A0AAV8Z6V8_9CUCU</name>
<accession>A0AAV8Z6V8</accession>
<protein>
    <submittedName>
        <fullName evidence="1">Uncharacterized protein</fullName>
    </submittedName>
</protein>
<gene>
    <name evidence="1" type="ORF">NQ318_011550</name>
</gene>
<keyword evidence="2" id="KW-1185">Reference proteome</keyword>
<evidence type="ECO:0000313" key="2">
    <source>
        <dbReference type="Proteomes" id="UP001162162"/>
    </source>
</evidence>
<dbReference type="AlphaFoldDB" id="A0AAV8Z6V8"/>
<sequence>MKNAQESIKKKIYEEKVAPKGQKPNFMTIEEGIRKVREGFFAFHVELTNGYKVVSDTFLESEKCSLREMEYSGIQKIQEYGIQQREANRIYTKKPKCDSHGSNFGSVGLVDCYSAFFDFRDRTSL</sequence>
<dbReference type="EMBL" id="JAPWTK010000011">
    <property type="protein sequence ID" value="KAJ8959818.1"/>
    <property type="molecule type" value="Genomic_DNA"/>
</dbReference>
<reference evidence="1" key="1">
    <citation type="journal article" date="2023" name="Insect Mol. Biol.">
        <title>Genome sequencing provides insights into the evolution of gene families encoding plant cell wall-degrading enzymes in longhorned beetles.</title>
        <authorList>
            <person name="Shin N.R."/>
            <person name="Okamura Y."/>
            <person name="Kirsch R."/>
            <person name="Pauchet Y."/>
        </authorList>
    </citation>
    <scope>NUCLEOTIDE SEQUENCE</scope>
    <source>
        <strain evidence="1">AMC_N1</strain>
    </source>
</reference>
<comment type="caution">
    <text evidence="1">The sequence shown here is derived from an EMBL/GenBank/DDBJ whole genome shotgun (WGS) entry which is preliminary data.</text>
</comment>
<organism evidence="1 2">
    <name type="scientific">Aromia moschata</name>
    <dbReference type="NCBI Taxonomy" id="1265417"/>
    <lineage>
        <taxon>Eukaryota</taxon>
        <taxon>Metazoa</taxon>
        <taxon>Ecdysozoa</taxon>
        <taxon>Arthropoda</taxon>
        <taxon>Hexapoda</taxon>
        <taxon>Insecta</taxon>
        <taxon>Pterygota</taxon>
        <taxon>Neoptera</taxon>
        <taxon>Endopterygota</taxon>
        <taxon>Coleoptera</taxon>
        <taxon>Polyphaga</taxon>
        <taxon>Cucujiformia</taxon>
        <taxon>Chrysomeloidea</taxon>
        <taxon>Cerambycidae</taxon>
        <taxon>Cerambycinae</taxon>
        <taxon>Callichromatini</taxon>
        <taxon>Aromia</taxon>
    </lineage>
</organism>
<proteinExistence type="predicted"/>
<evidence type="ECO:0000313" key="1">
    <source>
        <dbReference type="EMBL" id="KAJ8959818.1"/>
    </source>
</evidence>
<dbReference type="Proteomes" id="UP001162162">
    <property type="component" value="Unassembled WGS sequence"/>
</dbReference>